<keyword evidence="4" id="KW-1185">Reference proteome</keyword>
<name>A0A0A2H050_9FLAO</name>
<dbReference type="InterPro" id="IPR013783">
    <property type="entry name" value="Ig-like_fold"/>
</dbReference>
<dbReference type="NCBIfam" id="TIGR01451">
    <property type="entry name" value="B_ant_repeat"/>
    <property type="match status" value="2"/>
</dbReference>
<evidence type="ECO:0000259" key="2">
    <source>
        <dbReference type="Pfam" id="PF24346"/>
    </source>
</evidence>
<evidence type="ECO:0000256" key="1">
    <source>
        <dbReference type="SAM" id="MobiDB-lite"/>
    </source>
</evidence>
<feature type="region of interest" description="Disordered" evidence="1">
    <location>
        <begin position="1"/>
        <end position="40"/>
    </location>
</feature>
<dbReference type="Gene3D" id="2.60.40.10">
    <property type="entry name" value="Immunoglobulins"/>
    <property type="match status" value="1"/>
</dbReference>
<dbReference type="Pfam" id="PF13585">
    <property type="entry name" value="CHU_C"/>
    <property type="match status" value="1"/>
</dbReference>
<accession>A0A0A2H050</accession>
<proteinExistence type="predicted"/>
<protein>
    <recommendedName>
        <fullName evidence="2">DUF7507 domain-containing protein</fullName>
    </recommendedName>
</protein>
<dbReference type="Proteomes" id="UP000030140">
    <property type="component" value="Unassembled WGS sequence"/>
</dbReference>
<feature type="compositionally biased region" description="Acidic residues" evidence="1">
    <location>
        <begin position="142"/>
        <end position="159"/>
    </location>
</feature>
<dbReference type="Pfam" id="PF24346">
    <property type="entry name" value="DUF7507"/>
    <property type="match status" value="2"/>
</dbReference>
<feature type="domain" description="DUF7507" evidence="2">
    <location>
        <begin position="45"/>
        <end position="146"/>
    </location>
</feature>
<dbReference type="AlphaFoldDB" id="A0A0A2H050"/>
<feature type="domain" description="DUF7507" evidence="2">
    <location>
        <begin position="171"/>
        <end position="270"/>
    </location>
</feature>
<sequence>MVENQALATGQNPSGDDVEDTSDDDSTEEGEDDVTITDLPEDIGSIAVVKTGTFNDEDGDGFAQAGETITYNFTVSNTGNVTISNIVITDPLVAVTGGPIDLEPGASDSTTFVAVYTLTQDDVDAGMVENQALATGQNPNGDDVEDTSDDDSTAEGEEDVTITILPTGANSIALEKTGELIDLNGDGVYEPGEIIQYTFTVTNTGELTIEDIVITDPLVDVEGGPITLLPGESDSTTFTATYLITEEDIENGQVLNQATVSGVLPDGTELMDLSDDPTDDTNVDVNGDGNPDDPTVTIIPSVLNVTDLEVFTGISPDGDGQNDVFIIEGIVDFPDNNVQIFNRWGVQVFEGNGYDNQTVVFKGISDGRATINSDKELPEGTYYYLINYQTEDGLKRLSGYLYINR</sequence>
<gene>
    <name evidence="3" type="ORF">NV36_03870</name>
</gene>
<comment type="caution">
    <text evidence="3">The sequence shown here is derived from an EMBL/GenBank/DDBJ whole genome shotgun (WGS) entry which is preliminary data.</text>
</comment>
<dbReference type="EMBL" id="JSAQ01000001">
    <property type="protein sequence ID" value="KGO06060.1"/>
    <property type="molecule type" value="Genomic_DNA"/>
</dbReference>
<feature type="region of interest" description="Disordered" evidence="1">
    <location>
        <begin position="133"/>
        <end position="159"/>
    </location>
</feature>
<evidence type="ECO:0000313" key="3">
    <source>
        <dbReference type="EMBL" id="KGO06060.1"/>
    </source>
</evidence>
<reference evidence="3 4" key="1">
    <citation type="submission" date="2014-10" db="EMBL/GenBank/DDBJ databases">
        <title>Draft genome sequence of the proteorhodopsin-containing marine bacterium Dokdonia donghaensis.</title>
        <authorList>
            <person name="Gomez-Consarnau L."/>
            <person name="Gonzalez J.M."/>
            <person name="Riedel T."/>
            <person name="Jaenicke S."/>
            <person name="Wagner-Doebler I."/>
            <person name="Fuhrman J.A."/>
        </authorList>
    </citation>
    <scope>NUCLEOTIDE SEQUENCE [LARGE SCALE GENOMIC DNA]</scope>
    <source>
        <strain evidence="3 4">DSW-1</strain>
    </source>
</reference>
<feature type="compositionally biased region" description="Acidic residues" evidence="1">
    <location>
        <begin position="16"/>
        <end position="40"/>
    </location>
</feature>
<dbReference type="InterPro" id="IPR055354">
    <property type="entry name" value="DUF7507"/>
</dbReference>
<feature type="compositionally biased region" description="Polar residues" evidence="1">
    <location>
        <begin position="1"/>
        <end position="13"/>
    </location>
</feature>
<evidence type="ECO:0000313" key="4">
    <source>
        <dbReference type="Proteomes" id="UP000030140"/>
    </source>
</evidence>
<dbReference type="InterPro" id="IPR047589">
    <property type="entry name" value="DUF11_rpt"/>
</dbReference>
<organism evidence="3 4">
    <name type="scientific">Dokdonia donghaensis DSW-1</name>
    <dbReference type="NCBI Taxonomy" id="1300343"/>
    <lineage>
        <taxon>Bacteria</taxon>
        <taxon>Pseudomonadati</taxon>
        <taxon>Bacteroidota</taxon>
        <taxon>Flavobacteriia</taxon>
        <taxon>Flavobacteriales</taxon>
        <taxon>Flavobacteriaceae</taxon>
        <taxon>Dokdonia</taxon>
    </lineage>
</organism>